<keyword evidence="3" id="KW-1185">Reference proteome</keyword>
<sequence>MTSSLKNAASGSVAAEVHRSSEPPTGSSGGVHFRSEGRADRLPSHSGSRAPPPPPPQPPLPPLPTAAPAPAQQQEPRASAPHAPDNHSESSNWKCLAALCYDFLSITFPNAMQDQSSASFEANKANSKVLD</sequence>
<dbReference type="Proteomes" id="UP000823941">
    <property type="component" value="Chromosome 5"/>
</dbReference>
<organism evidence="2 3">
    <name type="scientific">Plutella xylostella</name>
    <name type="common">Diamondback moth</name>
    <name type="synonym">Plutella maculipennis</name>
    <dbReference type="NCBI Taxonomy" id="51655"/>
    <lineage>
        <taxon>Eukaryota</taxon>
        <taxon>Metazoa</taxon>
        <taxon>Ecdysozoa</taxon>
        <taxon>Arthropoda</taxon>
        <taxon>Hexapoda</taxon>
        <taxon>Insecta</taxon>
        <taxon>Pterygota</taxon>
        <taxon>Neoptera</taxon>
        <taxon>Endopterygota</taxon>
        <taxon>Lepidoptera</taxon>
        <taxon>Glossata</taxon>
        <taxon>Ditrysia</taxon>
        <taxon>Yponomeutoidea</taxon>
        <taxon>Plutellidae</taxon>
        <taxon>Plutella</taxon>
    </lineage>
</organism>
<proteinExistence type="predicted"/>
<feature type="region of interest" description="Disordered" evidence="1">
    <location>
        <begin position="1"/>
        <end position="90"/>
    </location>
</feature>
<evidence type="ECO:0000313" key="2">
    <source>
        <dbReference type="EMBL" id="KAG7310653.1"/>
    </source>
</evidence>
<feature type="compositionally biased region" description="Basic and acidic residues" evidence="1">
    <location>
        <begin position="33"/>
        <end position="43"/>
    </location>
</feature>
<evidence type="ECO:0000256" key="1">
    <source>
        <dbReference type="SAM" id="MobiDB-lite"/>
    </source>
</evidence>
<feature type="compositionally biased region" description="Pro residues" evidence="1">
    <location>
        <begin position="50"/>
        <end position="67"/>
    </location>
</feature>
<gene>
    <name evidence="2" type="ORF">JYU34_003453</name>
</gene>
<name>A0ABQ7R040_PLUXY</name>
<dbReference type="EMBL" id="JAHIBW010000005">
    <property type="protein sequence ID" value="KAG7310653.1"/>
    <property type="molecule type" value="Genomic_DNA"/>
</dbReference>
<feature type="compositionally biased region" description="Low complexity" evidence="1">
    <location>
        <begin position="68"/>
        <end position="81"/>
    </location>
</feature>
<protein>
    <submittedName>
        <fullName evidence="2">Uncharacterized protein</fullName>
    </submittedName>
</protein>
<reference evidence="2 3" key="1">
    <citation type="submission" date="2021-06" db="EMBL/GenBank/DDBJ databases">
        <title>A haploid diamondback moth (Plutella xylostella L.) genome assembly resolves 31 chromosomes and identifies a diamide resistance mutation.</title>
        <authorList>
            <person name="Ward C.M."/>
            <person name="Perry K.D."/>
            <person name="Baker G."/>
            <person name="Powis K."/>
            <person name="Heckel D.G."/>
            <person name="Baxter S.W."/>
        </authorList>
    </citation>
    <scope>NUCLEOTIDE SEQUENCE [LARGE SCALE GENOMIC DNA]</scope>
    <source>
        <strain evidence="2 3">LV</strain>
        <tissue evidence="2">Single pupa</tissue>
    </source>
</reference>
<comment type="caution">
    <text evidence="2">The sequence shown here is derived from an EMBL/GenBank/DDBJ whole genome shotgun (WGS) entry which is preliminary data.</text>
</comment>
<feature type="compositionally biased region" description="Polar residues" evidence="1">
    <location>
        <begin position="1"/>
        <end position="10"/>
    </location>
</feature>
<accession>A0ABQ7R040</accession>
<evidence type="ECO:0000313" key="3">
    <source>
        <dbReference type="Proteomes" id="UP000823941"/>
    </source>
</evidence>